<dbReference type="PANTHER" id="PTHR19331">
    <property type="entry name" value="SCAVENGER RECEPTOR DOMAIN-CONTAINING"/>
    <property type="match status" value="1"/>
</dbReference>
<reference evidence="8 9" key="1">
    <citation type="submission" date="2022-05" db="EMBL/GenBank/DDBJ databases">
        <authorList>
            <consortium name="Genoscope - CEA"/>
            <person name="William W."/>
        </authorList>
    </citation>
    <scope>NUCLEOTIDE SEQUENCE [LARGE SCALE GENOMIC DNA]</scope>
</reference>
<dbReference type="PANTHER" id="PTHR19331:SF465">
    <property type="entry name" value="EGG PEPTIDE SPERACT RECEPTOR"/>
    <property type="match status" value="1"/>
</dbReference>
<dbReference type="EMBL" id="CALNXK010000010">
    <property type="protein sequence ID" value="CAH3042557.1"/>
    <property type="molecule type" value="Genomic_DNA"/>
</dbReference>
<keyword evidence="9" id="KW-1185">Reference proteome</keyword>
<organism evidence="8 9">
    <name type="scientific">Porites lobata</name>
    <dbReference type="NCBI Taxonomy" id="104759"/>
    <lineage>
        <taxon>Eukaryota</taxon>
        <taxon>Metazoa</taxon>
        <taxon>Cnidaria</taxon>
        <taxon>Anthozoa</taxon>
        <taxon>Hexacorallia</taxon>
        <taxon>Scleractinia</taxon>
        <taxon>Fungiina</taxon>
        <taxon>Poritidae</taxon>
        <taxon>Porites</taxon>
    </lineage>
</organism>
<evidence type="ECO:0000256" key="5">
    <source>
        <dbReference type="PROSITE-ProRule" id="PRU00196"/>
    </source>
</evidence>
<dbReference type="SMART" id="SM00202">
    <property type="entry name" value="SR"/>
    <property type="match status" value="2"/>
</dbReference>
<evidence type="ECO:0000256" key="3">
    <source>
        <dbReference type="ARBA" id="ARBA00023157"/>
    </source>
</evidence>
<sequence>MKSMMKCRHVSNVLLLTVVQWLCLARAFPFWHGNIAWAPVDSSSDTMRFTFRLASRRSYSSSYDCDPYIISSGSLLGSGDSWTAECANYPGNNSQCNSVIIGSTGFRCTDYSSSEDWSMGENNFTHTFSSIHDKWIVSYTSCCWISLSRYGGGSWLVSTNVNLTRRSDNGRINSSPVSRSPAIVRWHEGCSQSLRIPVEDADGDVVKCRLATYSESYVYSDSFPYGNLDEKSCLLTYNGTSGTTGTYAVALTLEDFPAGTTNFVGVTPFSAVGLQFLVIISSHIGSCNNVPVFTPSTPNDGECTEVQIGSVYRAVIEVTLADFSKHIVEIVTSSPPGMKLTSLRYNGGVYYRNVTWYPSQYQVGQQAFCFKAVDSSGMGSQWRCITILVGISNTPRVILGSQTPQTPISTSAPGYIWWSIQFDRVIKKPRTSSYIRLVLLPSGHTVHKVDTLSQFAIINSDLTTLWFAMPDAALSMNGSYAILMDRGAVVGQGCSYDGPPTPGINDPSDWQFTTGVCPVGYALAPPDFTTCLDINECGSHSRVKRSMQGLRLVGGSWNGEGRVEIFYNGNWGTVCDDSWDLDDARVICRELGYSGAVSAHSSAHFGSGSGQIWLDDVNCLGSETSIENCPHGGWGSHNCGHHEDASVVCSRLRLAGGNWNGEGRVEILYSGSWGTVCDDSWDMDDARVVCRELGYPDAASALQSAHFGAGSGQIWLDDVSCAGSEDSIENCPHNGWGSHNCNHNEDAGVVCLSKLHVIRSK</sequence>
<dbReference type="PRINTS" id="PR00258">
    <property type="entry name" value="SPERACTRCPTR"/>
</dbReference>
<feature type="disulfide bond" evidence="5">
    <location>
        <begin position="588"/>
        <end position="649"/>
    </location>
</feature>
<feature type="disulfide bond" evidence="5">
    <location>
        <begin position="619"/>
        <end position="629"/>
    </location>
</feature>
<dbReference type="Gene3D" id="3.10.250.10">
    <property type="entry name" value="SRCR-like domain"/>
    <property type="match status" value="2"/>
</dbReference>
<dbReference type="InterPro" id="IPR036772">
    <property type="entry name" value="SRCR-like_dom_sf"/>
</dbReference>
<keyword evidence="3 5" id="KW-1015">Disulfide bond</keyword>
<dbReference type="Pfam" id="PF00530">
    <property type="entry name" value="SRCR"/>
    <property type="match status" value="2"/>
</dbReference>
<feature type="signal peptide" evidence="6">
    <location>
        <begin position="1"/>
        <end position="27"/>
    </location>
</feature>
<name>A0ABN8N7Y6_9CNID</name>
<accession>A0ABN8N7Y6</accession>
<protein>
    <recommendedName>
        <fullName evidence="7">SRCR domain-containing protein</fullName>
    </recommendedName>
</protein>
<feature type="chain" id="PRO_5046687358" description="SRCR domain-containing protein" evidence="6">
    <location>
        <begin position="28"/>
        <end position="761"/>
    </location>
</feature>
<evidence type="ECO:0000256" key="6">
    <source>
        <dbReference type="SAM" id="SignalP"/>
    </source>
</evidence>
<evidence type="ECO:0000259" key="7">
    <source>
        <dbReference type="PROSITE" id="PS50287"/>
    </source>
</evidence>
<feature type="disulfide bond" evidence="5">
    <location>
        <begin position="690"/>
        <end position="751"/>
    </location>
</feature>
<dbReference type="PROSITE" id="PS50287">
    <property type="entry name" value="SRCR_2"/>
    <property type="match status" value="2"/>
</dbReference>
<feature type="domain" description="SRCR" evidence="7">
    <location>
        <begin position="652"/>
        <end position="752"/>
    </location>
</feature>
<evidence type="ECO:0000256" key="1">
    <source>
        <dbReference type="ARBA" id="ARBA00022729"/>
    </source>
</evidence>
<evidence type="ECO:0000313" key="8">
    <source>
        <dbReference type="EMBL" id="CAH3042557.1"/>
    </source>
</evidence>
<evidence type="ECO:0000256" key="2">
    <source>
        <dbReference type="ARBA" id="ARBA00022737"/>
    </source>
</evidence>
<proteinExistence type="predicted"/>
<evidence type="ECO:0000313" key="9">
    <source>
        <dbReference type="Proteomes" id="UP001159405"/>
    </source>
</evidence>
<keyword evidence="1 6" id="KW-0732">Signal</keyword>
<comment type="caution">
    <text evidence="8">The sequence shown here is derived from an EMBL/GenBank/DDBJ whole genome shotgun (WGS) entry which is preliminary data.</text>
</comment>
<keyword evidence="2" id="KW-0677">Repeat</keyword>
<dbReference type="Proteomes" id="UP001159405">
    <property type="component" value="Unassembled WGS sequence"/>
</dbReference>
<feature type="disulfide bond" evidence="5">
    <location>
        <begin position="575"/>
        <end position="639"/>
    </location>
</feature>
<gene>
    <name evidence="8" type="ORF">PLOB_00000992</name>
</gene>
<feature type="disulfide bond" evidence="5">
    <location>
        <begin position="721"/>
        <end position="731"/>
    </location>
</feature>
<keyword evidence="4" id="KW-0325">Glycoprotein</keyword>
<evidence type="ECO:0000256" key="4">
    <source>
        <dbReference type="ARBA" id="ARBA00023180"/>
    </source>
</evidence>
<feature type="non-terminal residue" evidence="8">
    <location>
        <position position="761"/>
    </location>
</feature>
<dbReference type="InterPro" id="IPR001190">
    <property type="entry name" value="SRCR"/>
</dbReference>
<dbReference type="PROSITE" id="PS00420">
    <property type="entry name" value="SRCR_1"/>
    <property type="match status" value="2"/>
</dbReference>
<feature type="disulfide bond" evidence="5">
    <location>
        <begin position="677"/>
        <end position="741"/>
    </location>
</feature>
<feature type="domain" description="SRCR" evidence="7">
    <location>
        <begin position="550"/>
        <end position="650"/>
    </location>
</feature>
<dbReference type="SUPFAM" id="SSF56487">
    <property type="entry name" value="SRCR-like"/>
    <property type="match status" value="2"/>
</dbReference>